<sequence>MLARVPKLYPDLVNFGSVNLIIGLLNLDNSDIAIDAVTLLHDLTDADVIEDNNELVQVLVDALIENNVVDCLYQTFRG</sequence>
<evidence type="ECO:0000256" key="5">
    <source>
        <dbReference type="ARBA" id="ARBA00023242"/>
    </source>
</evidence>
<evidence type="ECO:0000259" key="6">
    <source>
        <dbReference type="Pfam" id="PF08216"/>
    </source>
</evidence>
<dbReference type="Gene3D" id="1.25.10.10">
    <property type="entry name" value="Leucine-rich Repeat Variant"/>
    <property type="match status" value="1"/>
</dbReference>
<dbReference type="PANTHER" id="PTHR14978:SF0">
    <property type="entry name" value="BETA-CATENIN-LIKE PROTEIN 1"/>
    <property type="match status" value="1"/>
</dbReference>
<feature type="domain" description="Beta-catenin-like protein 1 N-terminal" evidence="6">
    <location>
        <begin position="1"/>
        <end position="76"/>
    </location>
</feature>
<gene>
    <name evidence="7" type="ORF">OLEA9_A007592</name>
</gene>
<evidence type="ECO:0000313" key="7">
    <source>
        <dbReference type="EMBL" id="CAA3011048.1"/>
    </source>
</evidence>
<comment type="caution">
    <text evidence="7">The sequence shown here is derived from an EMBL/GenBank/DDBJ whole genome shotgun (WGS) entry which is preliminary data.</text>
</comment>
<dbReference type="PANTHER" id="PTHR14978">
    <property type="entry name" value="BETA-CATENIN-LIKE PROTEIN 1 NUCLEAR ASSOCIATED PROTEIN"/>
    <property type="match status" value="1"/>
</dbReference>
<evidence type="ECO:0000256" key="3">
    <source>
        <dbReference type="ARBA" id="ARBA00022737"/>
    </source>
</evidence>
<evidence type="ECO:0000256" key="4">
    <source>
        <dbReference type="ARBA" id="ARBA00023054"/>
    </source>
</evidence>
<evidence type="ECO:0000256" key="2">
    <source>
        <dbReference type="ARBA" id="ARBA00022553"/>
    </source>
</evidence>
<dbReference type="InterPro" id="IPR039678">
    <property type="entry name" value="CTNNBL1"/>
</dbReference>
<evidence type="ECO:0000313" key="8">
    <source>
        <dbReference type="Proteomes" id="UP000594638"/>
    </source>
</evidence>
<comment type="subcellular location">
    <subcellularLocation>
        <location evidence="1">Nucleus</location>
    </subcellularLocation>
</comment>
<dbReference type="EMBL" id="CACTIH010007356">
    <property type="protein sequence ID" value="CAA3011048.1"/>
    <property type="molecule type" value="Genomic_DNA"/>
</dbReference>
<dbReference type="OrthoDB" id="1898821at2759"/>
<dbReference type="Gramene" id="OE9A007592T1">
    <property type="protein sequence ID" value="OE9A007592C1"/>
    <property type="gene ID" value="OE9A007592"/>
</dbReference>
<keyword evidence="8" id="KW-1185">Reference proteome</keyword>
<reference evidence="7 8" key="1">
    <citation type="submission" date="2019-12" db="EMBL/GenBank/DDBJ databases">
        <authorList>
            <person name="Alioto T."/>
            <person name="Alioto T."/>
            <person name="Gomez Garrido J."/>
        </authorList>
    </citation>
    <scope>NUCLEOTIDE SEQUENCE [LARGE SCALE GENOMIC DNA]</scope>
</reference>
<dbReference type="InterPro" id="IPR013180">
    <property type="entry name" value="CTNNBL1_N"/>
</dbReference>
<protein>
    <submittedName>
        <fullName evidence="7">Beta-catenin 1</fullName>
    </submittedName>
</protein>
<dbReference type="AlphaFoldDB" id="A0A8S0TY59"/>
<dbReference type="Proteomes" id="UP000594638">
    <property type="component" value="Unassembled WGS sequence"/>
</dbReference>
<dbReference type="GO" id="GO:0005681">
    <property type="term" value="C:spliceosomal complex"/>
    <property type="evidence" value="ECO:0007669"/>
    <property type="project" value="TreeGrafter"/>
</dbReference>
<dbReference type="Pfam" id="PF08216">
    <property type="entry name" value="CTNNBL"/>
    <property type="match status" value="1"/>
</dbReference>
<organism evidence="7 8">
    <name type="scientific">Olea europaea subsp. europaea</name>
    <dbReference type="NCBI Taxonomy" id="158383"/>
    <lineage>
        <taxon>Eukaryota</taxon>
        <taxon>Viridiplantae</taxon>
        <taxon>Streptophyta</taxon>
        <taxon>Embryophyta</taxon>
        <taxon>Tracheophyta</taxon>
        <taxon>Spermatophyta</taxon>
        <taxon>Magnoliopsida</taxon>
        <taxon>eudicotyledons</taxon>
        <taxon>Gunneridae</taxon>
        <taxon>Pentapetalae</taxon>
        <taxon>asterids</taxon>
        <taxon>lamiids</taxon>
        <taxon>Lamiales</taxon>
        <taxon>Oleaceae</taxon>
        <taxon>Oleeae</taxon>
        <taxon>Olea</taxon>
    </lineage>
</organism>
<proteinExistence type="predicted"/>
<keyword evidence="5" id="KW-0539">Nucleus</keyword>
<keyword evidence="3" id="KW-0677">Repeat</keyword>
<keyword evidence="4" id="KW-0175">Coiled coil</keyword>
<accession>A0A8S0TY59</accession>
<name>A0A8S0TY59_OLEEU</name>
<evidence type="ECO:0000256" key="1">
    <source>
        <dbReference type="ARBA" id="ARBA00004123"/>
    </source>
</evidence>
<dbReference type="InterPro" id="IPR011989">
    <property type="entry name" value="ARM-like"/>
</dbReference>
<keyword evidence="2" id="KW-0597">Phosphoprotein</keyword>